<gene>
    <name evidence="1" type="ORF">SLS62_011234</name>
</gene>
<dbReference type="EMBL" id="JAKJXP020000179">
    <property type="protein sequence ID" value="KAK7739792.1"/>
    <property type="molecule type" value="Genomic_DNA"/>
</dbReference>
<keyword evidence="2" id="KW-1185">Reference proteome</keyword>
<dbReference type="AlphaFoldDB" id="A0AAN9UC60"/>
<accession>A0AAN9UC60</accession>
<evidence type="ECO:0000313" key="2">
    <source>
        <dbReference type="Proteomes" id="UP001320420"/>
    </source>
</evidence>
<comment type="caution">
    <text evidence="1">The sequence shown here is derived from an EMBL/GenBank/DDBJ whole genome shotgun (WGS) entry which is preliminary data.</text>
</comment>
<dbReference type="Proteomes" id="UP001320420">
    <property type="component" value="Unassembled WGS sequence"/>
</dbReference>
<proteinExistence type="predicted"/>
<protein>
    <submittedName>
        <fullName evidence="1">Uncharacterized protein</fullName>
    </submittedName>
</protein>
<name>A0AAN9UC60_9PEZI</name>
<sequence length="71" mass="7901">MANSRTFEFITYNPSNANVKRSISVRVIVSNKKNGSSPLVKVVGLNRQHHVPGKGLLHHSSATTRRDMLVF</sequence>
<reference evidence="1 2" key="1">
    <citation type="submission" date="2024-02" db="EMBL/GenBank/DDBJ databases">
        <title>De novo assembly and annotation of 12 fungi associated with fruit tree decline syndrome in Ontario, Canada.</title>
        <authorList>
            <person name="Sulman M."/>
            <person name="Ellouze W."/>
            <person name="Ilyukhin E."/>
        </authorList>
    </citation>
    <scope>NUCLEOTIDE SEQUENCE [LARGE SCALE GENOMIC DNA]</scope>
    <source>
        <strain evidence="1 2">M11/M66-122</strain>
    </source>
</reference>
<organism evidence="1 2">
    <name type="scientific">Diatrype stigma</name>
    <dbReference type="NCBI Taxonomy" id="117547"/>
    <lineage>
        <taxon>Eukaryota</taxon>
        <taxon>Fungi</taxon>
        <taxon>Dikarya</taxon>
        <taxon>Ascomycota</taxon>
        <taxon>Pezizomycotina</taxon>
        <taxon>Sordariomycetes</taxon>
        <taxon>Xylariomycetidae</taxon>
        <taxon>Xylariales</taxon>
        <taxon>Diatrypaceae</taxon>
        <taxon>Diatrype</taxon>
    </lineage>
</organism>
<evidence type="ECO:0000313" key="1">
    <source>
        <dbReference type="EMBL" id="KAK7739792.1"/>
    </source>
</evidence>